<comment type="caution">
    <text evidence="13">The sequence shown here is derived from an EMBL/GenBank/DDBJ whole genome shotgun (WGS) entry which is preliminary data.</text>
</comment>
<dbReference type="InterPro" id="IPR005809">
    <property type="entry name" value="Succ_CoA_ligase-like_bsu"/>
</dbReference>
<evidence type="ECO:0000256" key="4">
    <source>
        <dbReference type="ARBA" id="ARBA00022598"/>
    </source>
</evidence>
<dbReference type="GO" id="GO:0046872">
    <property type="term" value="F:metal ion binding"/>
    <property type="evidence" value="ECO:0007669"/>
    <property type="project" value="UniProtKB-KW"/>
</dbReference>
<dbReference type="InterPro" id="IPR017866">
    <property type="entry name" value="Succ-CoA_synthase_bsu_CS"/>
</dbReference>
<evidence type="ECO:0000256" key="9">
    <source>
        <dbReference type="ARBA" id="ARBA00022946"/>
    </source>
</evidence>
<dbReference type="FunFam" id="3.40.50.261:FF:000001">
    <property type="entry name" value="Succinate--CoA ligase [ADP-forming] subunit beta"/>
    <property type="match status" value="1"/>
</dbReference>
<dbReference type="FunFam" id="3.30.470.20:FF:000002">
    <property type="entry name" value="Succinate--CoA ligase [ADP-forming] subunit beta"/>
    <property type="match status" value="1"/>
</dbReference>
<dbReference type="UniPathway" id="UPA00223">
    <property type="reaction ID" value="UER00999"/>
</dbReference>
<comment type="subunit">
    <text evidence="10">Heterodimer of an alpha and a beta subunit.</text>
</comment>
<dbReference type="RefSeq" id="XP_016641511.1">
    <property type="nucleotide sequence ID" value="XM_016788874.1"/>
</dbReference>
<dbReference type="PANTHER" id="PTHR11815:SF1">
    <property type="entry name" value="SUCCINATE--COA LIGASE [ADP-FORMING] SUBUNIT BETA, MITOCHONDRIAL"/>
    <property type="match status" value="1"/>
</dbReference>
<accession>A0A084G300</accession>
<reference evidence="13 14" key="1">
    <citation type="journal article" date="2014" name="Genome Announc.">
        <title>Draft genome sequence of the pathogenic fungus Scedosporium apiospermum.</title>
        <authorList>
            <person name="Vandeputte P."/>
            <person name="Ghamrawi S."/>
            <person name="Rechenmann M."/>
            <person name="Iltis A."/>
            <person name="Giraud S."/>
            <person name="Fleury M."/>
            <person name="Thornton C."/>
            <person name="Delhaes L."/>
            <person name="Meyer W."/>
            <person name="Papon N."/>
            <person name="Bouchara J.P."/>
        </authorList>
    </citation>
    <scope>NUCLEOTIDE SEQUENCE [LARGE SCALE GENOMIC DNA]</scope>
    <source>
        <strain evidence="13 14">IHEM 14462</strain>
    </source>
</reference>
<evidence type="ECO:0000256" key="2">
    <source>
        <dbReference type="ARBA" id="ARBA00005064"/>
    </source>
</evidence>
<dbReference type="Proteomes" id="UP000028545">
    <property type="component" value="Unassembled WGS sequence"/>
</dbReference>
<dbReference type="Pfam" id="PF08442">
    <property type="entry name" value="ATP-grasp_2"/>
    <property type="match status" value="1"/>
</dbReference>
<protein>
    <recommendedName>
        <fullName evidence="10">Succinate-CoA ligase subunit beta</fullName>
        <ecNumber evidence="10">6.2.1.-</ecNumber>
    </recommendedName>
</protein>
<dbReference type="InterPro" id="IPR013815">
    <property type="entry name" value="ATP_grasp_subdomain_1"/>
</dbReference>
<dbReference type="GeneID" id="27725966"/>
<feature type="domain" description="ATP-citrate synthase/succinyl-CoA ligase C-terminal" evidence="11">
    <location>
        <begin position="244"/>
        <end position="359"/>
    </location>
</feature>
<feature type="domain" description="ATP-grasp fold succinyl-CoA synthetase-type" evidence="12">
    <location>
        <begin position="3"/>
        <end position="184"/>
    </location>
</feature>
<comment type="similarity">
    <text evidence="10">Belongs to the succinate/malate CoA ligase beta subunit family.</text>
</comment>
<gene>
    <name evidence="13" type="ORF">SAPIO_CDS6894</name>
</gene>
<name>A0A084G300_PSEDA</name>
<keyword evidence="3" id="KW-0816">Tricarboxylic acid cycle</keyword>
<evidence type="ECO:0000313" key="14">
    <source>
        <dbReference type="Proteomes" id="UP000028545"/>
    </source>
</evidence>
<dbReference type="InterPro" id="IPR005811">
    <property type="entry name" value="SUCC_ACL_C"/>
</dbReference>
<dbReference type="PROSITE" id="PS01217">
    <property type="entry name" value="SUCCINYL_COA_LIG_3"/>
    <property type="match status" value="1"/>
</dbReference>
<evidence type="ECO:0000256" key="6">
    <source>
        <dbReference type="ARBA" id="ARBA00022741"/>
    </source>
</evidence>
<evidence type="ECO:0000256" key="3">
    <source>
        <dbReference type="ARBA" id="ARBA00022532"/>
    </source>
</evidence>
<evidence type="ECO:0000256" key="7">
    <source>
        <dbReference type="ARBA" id="ARBA00022840"/>
    </source>
</evidence>
<dbReference type="PIRSF" id="PIRSF001554">
    <property type="entry name" value="SucCS_beta"/>
    <property type="match status" value="1"/>
</dbReference>
<dbReference type="InterPro" id="IPR013650">
    <property type="entry name" value="ATP-grasp_succ-CoA_synth-type"/>
</dbReference>
<dbReference type="EMBL" id="JOWA01000108">
    <property type="protein sequence ID" value="KEZ41712.1"/>
    <property type="molecule type" value="Genomic_DNA"/>
</dbReference>
<dbReference type="Pfam" id="PF00549">
    <property type="entry name" value="Ligase_CoA"/>
    <property type="match status" value="1"/>
</dbReference>
<evidence type="ECO:0000256" key="8">
    <source>
        <dbReference type="ARBA" id="ARBA00022842"/>
    </source>
</evidence>
<dbReference type="NCBIfam" id="TIGR01016">
    <property type="entry name" value="sucCoAbeta"/>
    <property type="match status" value="1"/>
</dbReference>
<dbReference type="Gene3D" id="3.30.1490.20">
    <property type="entry name" value="ATP-grasp fold, A domain"/>
    <property type="match status" value="1"/>
</dbReference>
<dbReference type="GO" id="GO:0005524">
    <property type="term" value="F:ATP binding"/>
    <property type="evidence" value="ECO:0007669"/>
    <property type="project" value="UniProtKB-KW"/>
</dbReference>
<dbReference type="EC" id="6.2.1.-" evidence="10"/>
<dbReference type="SUPFAM" id="SSF52210">
    <property type="entry name" value="Succinyl-CoA synthetase domains"/>
    <property type="match status" value="1"/>
</dbReference>
<comment type="cofactor">
    <cofactor evidence="1">
        <name>Mg(2+)</name>
        <dbReference type="ChEBI" id="CHEBI:18420"/>
    </cofactor>
</comment>
<comment type="pathway">
    <text evidence="2">Carbohydrate metabolism; tricarboxylic acid cycle; succinate from succinyl-CoA (ligase route): step 1/1.</text>
</comment>
<dbReference type="Gene3D" id="3.40.50.261">
    <property type="entry name" value="Succinyl-CoA synthetase domains"/>
    <property type="match status" value="1"/>
</dbReference>
<dbReference type="AlphaFoldDB" id="A0A084G300"/>
<dbReference type="OrthoDB" id="1664372at2759"/>
<dbReference type="OMA" id="WEPLMED"/>
<keyword evidence="6 10" id="KW-0547">Nucleotide-binding</keyword>
<dbReference type="GO" id="GO:0042709">
    <property type="term" value="C:succinate-CoA ligase complex"/>
    <property type="evidence" value="ECO:0007669"/>
    <property type="project" value="TreeGrafter"/>
</dbReference>
<keyword evidence="7" id="KW-0067">ATP-binding</keyword>
<dbReference type="GO" id="GO:0006099">
    <property type="term" value="P:tricarboxylic acid cycle"/>
    <property type="evidence" value="ECO:0007669"/>
    <property type="project" value="UniProtKB-UniPathway"/>
</dbReference>
<dbReference type="NCBIfam" id="NF001913">
    <property type="entry name" value="PRK00696.1"/>
    <property type="match status" value="1"/>
</dbReference>
<dbReference type="InterPro" id="IPR016102">
    <property type="entry name" value="Succinyl-CoA_synth-like"/>
</dbReference>
<dbReference type="GO" id="GO:0004775">
    <property type="term" value="F:succinate-CoA ligase (ADP-forming) activity"/>
    <property type="evidence" value="ECO:0007669"/>
    <property type="project" value="TreeGrafter"/>
</dbReference>
<dbReference type="SUPFAM" id="SSF56059">
    <property type="entry name" value="Glutathione synthetase ATP-binding domain-like"/>
    <property type="match status" value="1"/>
</dbReference>
<evidence type="ECO:0000256" key="1">
    <source>
        <dbReference type="ARBA" id="ARBA00001946"/>
    </source>
</evidence>
<dbReference type="VEuPathDB" id="FungiDB:SAPIO_CDS6894"/>
<keyword evidence="5" id="KW-0479">Metal-binding</keyword>
<evidence type="ECO:0000259" key="12">
    <source>
        <dbReference type="Pfam" id="PF08442"/>
    </source>
</evidence>
<dbReference type="Gene3D" id="3.30.470.20">
    <property type="entry name" value="ATP-grasp fold, B domain"/>
    <property type="match status" value="1"/>
</dbReference>
<dbReference type="KEGG" id="sapo:SAPIO_CDS6894"/>
<organism evidence="13 14">
    <name type="scientific">Pseudallescheria apiosperma</name>
    <name type="common">Scedosporium apiospermum</name>
    <dbReference type="NCBI Taxonomy" id="563466"/>
    <lineage>
        <taxon>Eukaryota</taxon>
        <taxon>Fungi</taxon>
        <taxon>Dikarya</taxon>
        <taxon>Ascomycota</taxon>
        <taxon>Pezizomycotina</taxon>
        <taxon>Sordariomycetes</taxon>
        <taxon>Hypocreomycetidae</taxon>
        <taxon>Microascales</taxon>
        <taxon>Microascaceae</taxon>
        <taxon>Scedosporium</taxon>
    </lineage>
</organism>
<keyword evidence="14" id="KW-1185">Reference proteome</keyword>
<evidence type="ECO:0000256" key="10">
    <source>
        <dbReference type="RuleBase" id="RU361258"/>
    </source>
</evidence>
<dbReference type="GO" id="GO:0006104">
    <property type="term" value="P:succinyl-CoA metabolic process"/>
    <property type="evidence" value="ECO:0007669"/>
    <property type="project" value="TreeGrafter"/>
</dbReference>
<dbReference type="GO" id="GO:0005739">
    <property type="term" value="C:mitochondrion"/>
    <property type="evidence" value="ECO:0007669"/>
    <property type="project" value="TreeGrafter"/>
</dbReference>
<evidence type="ECO:0000259" key="11">
    <source>
        <dbReference type="Pfam" id="PF00549"/>
    </source>
</evidence>
<keyword evidence="9" id="KW-0809">Transit peptide</keyword>
<dbReference type="HOGENOM" id="CLU_037430_1_0_1"/>
<dbReference type="PANTHER" id="PTHR11815">
    <property type="entry name" value="SUCCINYL-COA SYNTHETASE BETA CHAIN"/>
    <property type="match status" value="1"/>
</dbReference>
<keyword evidence="8" id="KW-0460">Magnesium</keyword>
<evidence type="ECO:0000313" key="13">
    <source>
        <dbReference type="EMBL" id="KEZ41712.1"/>
    </source>
</evidence>
<evidence type="ECO:0000256" key="5">
    <source>
        <dbReference type="ARBA" id="ARBA00022723"/>
    </source>
</evidence>
<keyword evidence="4 10" id="KW-0436">Ligase</keyword>
<proteinExistence type="inferred from homology"/>
<sequence length="370" mass="39903">MDPKEVPGVCEKIGLPSVIKAQVLAGGRGKGVFDTGLKGGVQIVESLDEASAISTQMLGHYLRTKQTKDSGLPVHKLYVTEKIPYNKEFYLSICVDRDRRCPAIVASRSGGMDIETAVKTDPTSVVRVPLNYTEGINEAASSEVARLFGLASGVQKDKIHELLTTLYELFKSHDATLLEINPLVATASGDLICLDAKFNFDNAARFRQPELFALEEQADRDAREIEAARLGFSYVRLDGNIGNIVNGAGLAMATMDAIDYHGGKCSNFLDAGGKATKETMTDAFRIVLEDERVKVVFINIYGGIIHGDMVATSIISAARELGPLRVPLVVRLQGTSADKGQAMLAQCGLDIHSVADFTEAVQLAIRLASQ</sequence>